<keyword evidence="3" id="KW-1185">Reference proteome</keyword>
<protein>
    <submittedName>
        <fullName evidence="2">Uncharacterized protein</fullName>
    </submittedName>
</protein>
<feature type="region of interest" description="Disordered" evidence="1">
    <location>
        <begin position="1"/>
        <end position="49"/>
    </location>
</feature>
<accession>A0A1H6DNJ8</accession>
<evidence type="ECO:0000313" key="2">
    <source>
        <dbReference type="EMBL" id="SEG86266.1"/>
    </source>
</evidence>
<reference evidence="3" key="1">
    <citation type="submission" date="2016-10" db="EMBL/GenBank/DDBJ databases">
        <authorList>
            <person name="Varghese N."/>
            <person name="Submissions S."/>
        </authorList>
    </citation>
    <scope>NUCLEOTIDE SEQUENCE [LARGE SCALE GENOMIC DNA]</scope>
    <source>
        <strain evidence="3">DSM 43163</strain>
    </source>
</reference>
<dbReference type="AlphaFoldDB" id="A0A1H6DNJ8"/>
<evidence type="ECO:0000313" key="3">
    <source>
        <dbReference type="Proteomes" id="UP000236723"/>
    </source>
</evidence>
<dbReference type="Proteomes" id="UP000236723">
    <property type="component" value="Unassembled WGS sequence"/>
</dbReference>
<dbReference type="EMBL" id="FNVO01000019">
    <property type="protein sequence ID" value="SEG86266.1"/>
    <property type="molecule type" value="Genomic_DNA"/>
</dbReference>
<name>A0A1H6DNJ8_9ACTN</name>
<evidence type="ECO:0000256" key="1">
    <source>
        <dbReference type="SAM" id="MobiDB-lite"/>
    </source>
</evidence>
<organism evidence="2 3">
    <name type="scientific">Thermomonospora echinospora</name>
    <dbReference type="NCBI Taxonomy" id="1992"/>
    <lineage>
        <taxon>Bacteria</taxon>
        <taxon>Bacillati</taxon>
        <taxon>Actinomycetota</taxon>
        <taxon>Actinomycetes</taxon>
        <taxon>Streptosporangiales</taxon>
        <taxon>Thermomonosporaceae</taxon>
        <taxon>Thermomonospora</taxon>
    </lineage>
</organism>
<gene>
    <name evidence="2" type="ORF">SAMN04489712_11937</name>
</gene>
<sequence>MSSPVAGHRLSILSEGRAERPMPAGNTGGAAAAERFSGPTATGRRVVHR</sequence>
<proteinExistence type="predicted"/>